<comment type="caution">
    <text evidence="2">The sequence shown here is derived from an EMBL/GenBank/DDBJ whole genome shotgun (WGS) entry which is preliminary data.</text>
</comment>
<evidence type="ECO:0000313" key="2">
    <source>
        <dbReference type="EMBL" id="PMR77137.1"/>
    </source>
</evidence>
<gene>
    <name evidence="2" type="ORF">C1H69_03800</name>
</gene>
<dbReference type="InterPro" id="IPR046342">
    <property type="entry name" value="CBS_dom_sf"/>
</dbReference>
<dbReference type="RefSeq" id="WP_102652080.1">
    <property type="nucleotide sequence ID" value="NZ_PNRF01000009.1"/>
</dbReference>
<proteinExistence type="predicted"/>
<evidence type="ECO:0000313" key="3">
    <source>
        <dbReference type="Proteomes" id="UP000235803"/>
    </source>
</evidence>
<dbReference type="EMBL" id="PNRF01000009">
    <property type="protein sequence ID" value="PMR77137.1"/>
    <property type="molecule type" value="Genomic_DNA"/>
</dbReference>
<sequence length="187" mass="20633">MKTLPLSRLDHADHLVTPQEFSDVDMHSPALSLMSDFRMHQPHTVIASAPAKWVAKLMMTEGVDGKLVVDSGRELIGLLTRERLSEQNLLTARSSLGIDLDSLTASDLMLPRSAMPVLDYDTLTAATVADLVATLCEAGEPYSLVRDRAQQQIRGLISVHELSERLHQNVSLKPKDSVLEVLKRTRG</sequence>
<dbReference type="SUPFAM" id="SSF54631">
    <property type="entry name" value="CBS-domain pair"/>
    <property type="match status" value="1"/>
</dbReference>
<organism evidence="2 3">
    <name type="scientific">Billgrantia endophytica</name>
    <dbReference type="NCBI Taxonomy" id="2033802"/>
    <lineage>
        <taxon>Bacteria</taxon>
        <taxon>Pseudomonadati</taxon>
        <taxon>Pseudomonadota</taxon>
        <taxon>Gammaproteobacteria</taxon>
        <taxon>Oceanospirillales</taxon>
        <taxon>Halomonadaceae</taxon>
        <taxon>Billgrantia</taxon>
    </lineage>
</organism>
<accession>A0A2N7U9L8</accession>
<dbReference type="Pfam" id="PF00571">
    <property type="entry name" value="CBS"/>
    <property type="match status" value="1"/>
</dbReference>
<dbReference type="Proteomes" id="UP000235803">
    <property type="component" value="Unassembled WGS sequence"/>
</dbReference>
<reference evidence="2 3" key="1">
    <citation type="submission" date="2018-01" db="EMBL/GenBank/DDBJ databases">
        <title>Halomonas endophytica sp. nov., isolated from storage liquid in the stems of Populus euphratica.</title>
        <authorList>
            <person name="Chen C."/>
        </authorList>
    </citation>
    <scope>NUCLEOTIDE SEQUENCE [LARGE SCALE GENOMIC DNA]</scope>
    <source>
        <strain evidence="2 3">MC28</strain>
    </source>
</reference>
<dbReference type="OrthoDB" id="5295117at2"/>
<keyword evidence="3" id="KW-1185">Reference proteome</keyword>
<dbReference type="InterPro" id="IPR000644">
    <property type="entry name" value="CBS_dom"/>
</dbReference>
<dbReference type="AlphaFoldDB" id="A0A2N7U9L8"/>
<name>A0A2N7U9L8_9GAMM</name>
<protein>
    <recommendedName>
        <fullName evidence="1">CBS domain-containing protein</fullName>
    </recommendedName>
</protein>
<feature type="domain" description="CBS" evidence="1">
    <location>
        <begin position="36"/>
        <end position="84"/>
    </location>
</feature>
<evidence type="ECO:0000259" key="1">
    <source>
        <dbReference type="Pfam" id="PF00571"/>
    </source>
</evidence>
<dbReference type="Gene3D" id="3.10.580.10">
    <property type="entry name" value="CBS-domain"/>
    <property type="match status" value="1"/>
</dbReference>